<dbReference type="Proteomes" id="UP000000724">
    <property type="component" value="Contig Pc00c20"/>
</dbReference>
<name>B6HDV8_PENRW</name>
<dbReference type="OrthoDB" id="2103397at2759"/>
<feature type="region of interest" description="Disordered" evidence="1">
    <location>
        <begin position="20"/>
        <end position="44"/>
    </location>
</feature>
<accession>B6HDV8</accession>
<reference evidence="2 3" key="1">
    <citation type="journal article" date="2008" name="Nat. Biotechnol.">
        <title>Genome sequencing and analysis of the filamentous fungus Penicillium chrysogenum.</title>
        <authorList>
            <person name="van den Berg M.A."/>
            <person name="Albang R."/>
            <person name="Albermann K."/>
            <person name="Badger J.H."/>
            <person name="Daran J.-M."/>
            <person name="Driessen A.J.M."/>
            <person name="Garcia-Estrada C."/>
            <person name="Fedorova N.D."/>
            <person name="Harris D.M."/>
            <person name="Heijne W.H.M."/>
            <person name="Joardar V.S."/>
            <person name="Kiel J.A.K.W."/>
            <person name="Kovalchuk A."/>
            <person name="Martin J.F."/>
            <person name="Nierman W.C."/>
            <person name="Nijland J.G."/>
            <person name="Pronk J.T."/>
            <person name="Roubos J.A."/>
            <person name="van der Klei I.J."/>
            <person name="van Peij N.N.M.E."/>
            <person name="Veenhuis M."/>
            <person name="von Doehren H."/>
            <person name="Wagner C."/>
            <person name="Wortman J.R."/>
            <person name="Bovenberg R.A.L."/>
        </authorList>
    </citation>
    <scope>NUCLEOTIDE SEQUENCE [LARGE SCALE GENOMIC DNA]</scope>
    <source>
        <strain evidence="3">ATCC 28089 / DSM 1075 / NRRL 1951 / Wisconsin 54-1255</strain>
    </source>
</reference>
<evidence type="ECO:0000256" key="1">
    <source>
        <dbReference type="SAM" id="MobiDB-lite"/>
    </source>
</evidence>
<keyword evidence="3" id="KW-1185">Reference proteome</keyword>
<dbReference type="EMBL" id="AM920435">
    <property type="protein sequence ID" value="CAP86831.1"/>
    <property type="molecule type" value="Genomic_DNA"/>
</dbReference>
<evidence type="ECO:0000313" key="2">
    <source>
        <dbReference type="EMBL" id="CAP86831.1"/>
    </source>
</evidence>
<sequence>MTPSVRSSAYCLIETPITPTQQLGNYPAEESIREDDSQHSTPRGAWHSTVIYPHAALNIQVERGWKYGPVKWHRKTYFSTGRPDYRVWYGEEEEVSLNVVVEAKRQEGAVVSINLYKVIPF</sequence>
<organism evidence="2 3">
    <name type="scientific">Penicillium rubens (strain ATCC 28089 / DSM 1075 / NRRL 1951 / Wisconsin 54-1255)</name>
    <name type="common">Penicillium chrysogenum</name>
    <dbReference type="NCBI Taxonomy" id="500485"/>
    <lineage>
        <taxon>Eukaryota</taxon>
        <taxon>Fungi</taxon>
        <taxon>Dikarya</taxon>
        <taxon>Ascomycota</taxon>
        <taxon>Pezizomycotina</taxon>
        <taxon>Eurotiomycetes</taxon>
        <taxon>Eurotiomycetidae</taxon>
        <taxon>Eurotiales</taxon>
        <taxon>Aspergillaceae</taxon>
        <taxon>Penicillium</taxon>
        <taxon>Penicillium chrysogenum species complex</taxon>
    </lineage>
</organism>
<dbReference type="HOGENOM" id="CLU_2038823_0_0_1"/>
<evidence type="ECO:0000313" key="3">
    <source>
        <dbReference type="Proteomes" id="UP000000724"/>
    </source>
</evidence>
<dbReference type="VEuPathDB" id="FungiDB:PCH_Pc20g15020"/>
<dbReference type="AlphaFoldDB" id="B6HDV8"/>
<gene>
    <name evidence="2" type="ORF">Pc20g15020</name>
    <name evidence="2" type="ORF">PCH_Pc20g15020</name>
</gene>
<protein>
    <submittedName>
        <fullName evidence="2">Uncharacterized protein</fullName>
    </submittedName>
</protein>
<proteinExistence type="predicted"/>